<reference evidence="1" key="1">
    <citation type="submission" date="2022-11" db="EMBL/GenBank/DDBJ databases">
        <authorList>
            <person name="Petersen C."/>
        </authorList>
    </citation>
    <scope>NUCLEOTIDE SEQUENCE</scope>
    <source>
        <strain evidence="1">IBT 30761</strain>
    </source>
</reference>
<dbReference type="RefSeq" id="XP_056478675.1">
    <property type="nucleotide sequence ID" value="XM_056613634.1"/>
</dbReference>
<sequence>MSLMETEYNSSYADELRLSLGDIAQFQSDWSNAEPIARTESLMCMGHNAFDVVSDAETPRGELCVLRCPTAGTKKWCGILQGSQFLDDEAKLLVSRNLEEEAEAYPSSGTGSEPSWGYMVQVIINGDLTLRVRAARPNQSWGTDSGNCGATSGQEHQLPEIPQDNYGMFHLHFEHLINNNGVWRPEIYAIVAFHGQQYNYRTRARVDGNNNEGEN</sequence>
<evidence type="ECO:0000313" key="2">
    <source>
        <dbReference type="Proteomes" id="UP001149074"/>
    </source>
</evidence>
<dbReference type="AlphaFoldDB" id="A0A9W9G1Y0"/>
<organism evidence="1 2">
    <name type="scientific">Penicillium argentinense</name>
    <dbReference type="NCBI Taxonomy" id="1131581"/>
    <lineage>
        <taxon>Eukaryota</taxon>
        <taxon>Fungi</taxon>
        <taxon>Dikarya</taxon>
        <taxon>Ascomycota</taxon>
        <taxon>Pezizomycotina</taxon>
        <taxon>Eurotiomycetes</taxon>
        <taxon>Eurotiomycetidae</taxon>
        <taxon>Eurotiales</taxon>
        <taxon>Aspergillaceae</taxon>
        <taxon>Penicillium</taxon>
    </lineage>
</organism>
<keyword evidence="2" id="KW-1185">Reference proteome</keyword>
<reference evidence="1" key="2">
    <citation type="journal article" date="2023" name="IMA Fungus">
        <title>Comparative genomic study of the Penicillium genus elucidates a diverse pangenome and 15 lateral gene transfer events.</title>
        <authorList>
            <person name="Petersen C."/>
            <person name="Sorensen T."/>
            <person name="Nielsen M.R."/>
            <person name="Sondergaard T.E."/>
            <person name="Sorensen J.L."/>
            <person name="Fitzpatrick D.A."/>
            <person name="Frisvad J.C."/>
            <person name="Nielsen K.L."/>
        </authorList>
    </citation>
    <scope>NUCLEOTIDE SEQUENCE</scope>
    <source>
        <strain evidence="1">IBT 30761</strain>
    </source>
</reference>
<gene>
    <name evidence="1" type="ORF">N7532_001140</name>
</gene>
<dbReference type="OrthoDB" id="10548251at2759"/>
<name>A0A9W9G1Y0_9EURO</name>
<dbReference type="EMBL" id="JAPQKI010000002">
    <property type="protein sequence ID" value="KAJ5110605.1"/>
    <property type="molecule type" value="Genomic_DNA"/>
</dbReference>
<dbReference type="GeneID" id="81352613"/>
<evidence type="ECO:0000313" key="1">
    <source>
        <dbReference type="EMBL" id="KAJ5110605.1"/>
    </source>
</evidence>
<proteinExistence type="predicted"/>
<protein>
    <submittedName>
        <fullName evidence="1">Uncharacterized protein</fullName>
    </submittedName>
</protein>
<dbReference type="Proteomes" id="UP001149074">
    <property type="component" value="Unassembled WGS sequence"/>
</dbReference>
<comment type="caution">
    <text evidence="1">The sequence shown here is derived from an EMBL/GenBank/DDBJ whole genome shotgun (WGS) entry which is preliminary data.</text>
</comment>
<accession>A0A9W9G1Y0</accession>